<dbReference type="Gramene" id="EFJ13249">
    <property type="protein sequence ID" value="EFJ13249"/>
    <property type="gene ID" value="SELMODRAFT_122630"/>
</dbReference>
<keyword evidence="1" id="KW-0677">Repeat</keyword>
<dbReference type="SUPFAM" id="SSF54928">
    <property type="entry name" value="RNA-binding domain, RBD"/>
    <property type="match status" value="2"/>
</dbReference>
<feature type="region of interest" description="Disordered" evidence="4">
    <location>
        <begin position="80"/>
        <end position="108"/>
    </location>
</feature>
<dbReference type="FunFam" id="3.30.70.330:FF:000051">
    <property type="entry name" value="Heterogeneous nuclear ribonucleoprotein 1"/>
    <property type="match status" value="1"/>
</dbReference>
<dbReference type="PANTHER" id="PTHR48032:SF6">
    <property type="entry name" value="RNA-BINDING (RRM_RBD_RNP MOTIFS) FAMILY PROTEIN"/>
    <property type="match status" value="1"/>
</dbReference>
<feature type="domain" description="RRM" evidence="5">
    <location>
        <begin position="6"/>
        <end position="82"/>
    </location>
</feature>
<dbReference type="EMBL" id="GL377634">
    <property type="protein sequence ID" value="EFJ13249.1"/>
    <property type="molecule type" value="Genomic_DNA"/>
</dbReference>
<dbReference type="EMBL" id="GL377589">
    <property type="protein sequence ID" value="EFJ24519.1"/>
    <property type="molecule type" value="Genomic_DNA"/>
</dbReference>
<keyword evidence="8" id="KW-1185">Reference proteome</keyword>
<dbReference type="OrthoDB" id="1875751at2759"/>
<dbReference type="OMA" id="MRDPDGR"/>
<protein>
    <recommendedName>
        <fullName evidence="5">RRM domain-containing protein</fullName>
    </recommendedName>
</protein>
<dbReference type="PANTHER" id="PTHR48032">
    <property type="entry name" value="RNA-BINDING PROTEIN MUSASHI HOMOLOG RBP6"/>
    <property type="match status" value="1"/>
</dbReference>
<feature type="compositionally biased region" description="Low complexity" evidence="4">
    <location>
        <begin position="89"/>
        <end position="98"/>
    </location>
</feature>
<dbReference type="KEGG" id="smo:SELMODRAFT_101375"/>
<dbReference type="CDD" id="cd12330">
    <property type="entry name" value="RRM2_Hrp1p"/>
    <property type="match status" value="1"/>
</dbReference>
<dbReference type="FunCoup" id="D8RTI0">
    <property type="interactions" value="218"/>
</dbReference>
<dbReference type="SMART" id="SM00360">
    <property type="entry name" value="RRM"/>
    <property type="match status" value="2"/>
</dbReference>
<accession>D8RTI0</accession>
<evidence type="ECO:0000256" key="4">
    <source>
        <dbReference type="SAM" id="MobiDB-lite"/>
    </source>
</evidence>
<dbReference type="PROSITE" id="PS50102">
    <property type="entry name" value="RRM"/>
    <property type="match status" value="2"/>
</dbReference>
<organism evidence="8">
    <name type="scientific">Selaginella moellendorffii</name>
    <name type="common">Spikemoss</name>
    <dbReference type="NCBI Taxonomy" id="88036"/>
    <lineage>
        <taxon>Eukaryota</taxon>
        <taxon>Viridiplantae</taxon>
        <taxon>Streptophyta</taxon>
        <taxon>Embryophyta</taxon>
        <taxon>Tracheophyta</taxon>
        <taxon>Lycopodiopsida</taxon>
        <taxon>Selaginellales</taxon>
        <taxon>Selaginellaceae</taxon>
        <taxon>Selaginella</taxon>
    </lineage>
</organism>
<dbReference type="AlphaFoldDB" id="D8RTI0"/>
<dbReference type="KEGG" id="smo:SELMODRAFT_122630"/>
<keyword evidence="2 3" id="KW-0694">RNA-binding</keyword>
<dbReference type="InterPro" id="IPR012677">
    <property type="entry name" value="Nucleotide-bd_a/b_plait_sf"/>
</dbReference>
<dbReference type="InterPro" id="IPR035979">
    <property type="entry name" value="RBD_domain_sf"/>
</dbReference>
<evidence type="ECO:0000256" key="3">
    <source>
        <dbReference type="PROSITE-ProRule" id="PRU00176"/>
    </source>
</evidence>
<dbReference type="GO" id="GO:0003723">
    <property type="term" value="F:RNA binding"/>
    <property type="evidence" value="ECO:0007669"/>
    <property type="project" value="UniProtKB-UniRule"/>
</dbReference>
<proteinExistence type="predicted"/>
<dbReference type="Pfam" id="PF00076">
    <property type="entry name" value="RRM_1"/>
    <property type="match status" value="2"/>
</dbReference>
<evidence type="ECO:0000313" key="7">
    <source>
        <dbReference type="EMBL" id="EFJ24519.1"/>
    </source>
</evidence>
<dbReference type="InterPro" id="IPR000504">
    <property type="entry name" value="RRM_dom"/>
</dbReference>
<feature type="non-terminal residue" evidence="7">
    <location>
        <position position="187"/>
    </location>
</feature>
<dbReference type="Gramene" id="EFJ24519">
    <property type="protein sequence ID" value="EFJ24519"/>
    <property type="gene ID" value="SELMODRAFT_101375"/>
</dbReference>
<evidence type="ECO:0000256" key="1">
    <source>
        <dbReference type="ARBA" id="ARBA00022737"/>
    </source>
</evidence>
<evidence type="ECO:0000256" key="2">
    <source>
        <dbReference type="ARBA" id="ARBA00022884"/>
    </source>
</evidence>
<dbReference type="CDD" id="cd12325">
    <property type="entry name" value="RRM1_hnRNPA_hnRNPD_like"/>
    <property type="match status" value="1"/>
</dbReference>
<dbReference type="HOGENOM" id="CLU_012062_1_5_1"/>
<dbReference type="STRING" id="88036.D8RTI0"/>
<feature type="domain" description="RRM" evidence="5">
    <location>
        <begin position="109"/>
        <end position="186"/>
    </location>
</feature>
<dbReference type="FunFam" id="3.30.70.330:FF:000102">
    <property type="entry name" value="Heterogeneous nuclear ribonucleoprotein 1"/>
    <property type="match status" value="1"/>
</dbReference>
<dbReference type="InParanoid" id="D8RTI0"/>
<evidence type="ECO:0000259" key="5">
    <source>
        <dbReference type="PROSITE" id="PS50102"/>
    </source>
</evidence>
<reference evidence="7 8" key="1">
    <citation type="journal article" date="2011" name="Science">
        <title>The Selaginella genome identifies genetic changes associated with the evolution of vascular plants.</title>
        <authorList>
            <person name="Banks J.A."/>
            <person name="Nishiyama T."/>
            <person name="Hasebe M."/>
            <person name="Bowman J.L."/>
            <person name="Gribskov M."/>
            <person name="dePamphilis C."/>
            <person name="Albert V.A."/>
            <person name="Aono N."/>
            <person name="Aoyama T."/>
            <person name="Ambrose B.A."/>
            <person name="Ashton N.W."/>
            <person name="Axtell M.J."/>
            <person name="Barker E."/>
            <person name="Barker M.S."/>
            <person name="Bennetzen J.L."/>
            <person name="Bonawitz N.D."/>
            <person name="Chapple C."/>
            <person name="Cheng C."/>
            <person name="Correa L.G."/>
            <person name="Dacre M."/>
            <person name="DeBarry J."/>
            <person name="Dreyer I."/>
            <person name="Elias M."/>
            <person name="Engstrom E.M."/>
            <person name="Estelle M."/>
            <person name="Feng L."/>
            <person name="Finet C."/>
            <person name="Floyd S.K."/>
            <person name="Frommer W.B."/>
            <person name="Fujita T."/>
            <person name="Gramzow L."/>
            <person name="Gutensohn M."/>
            <person name="Harholt J."/>
            <person name="Hattori M."/>
            <person name="Heyl A."/>
            <person name="Hirai T."/>
            <person name="Hiwatashi Y."/>
            <person name="Ishikawa M."/>
            <person name="Iwata M."/>
            <person name="Karol K.G."/>
            <person name="Koehler B."/>
            <person name="Kolukisaoglu U."/>
            <person name="Kubo M."/>
            <person name="Kurata T."/>
            <person name="Lalonde S."/>
            <person name="Li K."/>
            <person name="Li Y."/>
            <person name="Litt A."/>
            <person name="Lyons E."/>
            <person name="Manning G."/>
            <person name="Maruyama T."/>
            <person name="Michael T.P."/>
            <person name="Mikami K."/>
            <person name="Miyazaki S."/>
            <person name="Morinaga S."/>
            <person name="Murata T."/>
            <person name="Mueller-Roeber B."/>
            <person name="Nelson D.R."/>
            <person name="Obara M."/>
            <person name="Oguri Y."/>
            <person name="Olmstead R.G."/>
            <person name="Onodera N."/>
            <person name="Petersen B.L."/>
            <person name="Pils B."/>
            <person name="Prigge M."/>
            <person name="Rensing S.A."/>
            <person name="Riano-Pachon D.M."/>
            <person name="Roberts A.W."/>
            <person name="Sato Y."/>
            <person name="Scheller H.V."/>
            <person name="Schulz B."/>
            <person name="Schulz C."/>
            <person name="Shakirov E.V."/>
            <person name="Shibagaki N."/>
            <person name="Shinohara N."/>
            <person name="Shippen D.E."/>
            <person name="Soerensen I."/>
            <person name="Sotooka R."/>
            <person name="Sugimoto N."/>
            <person name="Sugita M."/>
            <person name="Sumikawa N."/>
            <person name="Tanurdzic M."/>
            <person name="Theissen G."/>
            <person name="Ulvskov P."/>
            <person name="Wakazuki S."/>
            <person name="Weng J.K."/>
            <person name="Willats W.W."/>
            <person name="Wipf D."/>
            <person name="Wolf P.G."/>
            <person name="Yang L."/>
            <person name="Zimmer A.D."/>
            <person name="Zhu Q."/>
            <person name="Mitros T."/>
            <person name="Hellsten U."/>
            <person name="Loque D."/>
            <person name="Otillar R."/>
            <person name="Salamov A."/>
            <person name="Schmutz J."/>
            <person name="Shapiro H."/>
            <person name="Lindquist E."/>
            <person name="Lucas S."/>
            <person name="Rokhsar D."/>
            <person name="Grigoriev I.V."/>
        </authorList>
    </citation>
    <scope>NUCLEOTIDE SEQUENCE [LARGE SCALE GENOMIC DNA]</scope>
</reference>
<evidence type="ECO:0000313" key="6">
    <source>
        <dbReference type="EMBL" id="EFJ13249.1"/>
    </source>
</evidence>
<dbReference type="eggNOG" id="KOG4205">
    <property type="taxonomic scope" value="Eukaryota"/>
</dbReference>
<evidence type="ECO:0000313" key="8">
    <source>
        <dbReference type="Proteomes" id="UP000001514"/>
    </source>
</evidence>
<gene>
    <name evidence="7" type="ORF">SELMODRAFT_101375</name>
    <name evidence="6" type="ORF">SELMODRAFT_122630</name>
</gene>
<sequence>MESDQGKLFIGGISWETTEEQLRDYFQRYGEIAETMIMKDRNTGRARGFGFVSFADPSAADMAVAEKHTINGRLVEAKKAVPRDEQQTIPRSSISSGGQSPGGGQGRTKKIFVGGLASTVTEEEFRGYFEQFGTISDAVVMYDHTTQRPRGFGFITFDSEDSVEAVLMKSFHELKDKMVEVKRAVPR</sequence>
<dbReference type="Gene3D" id="3.30.70.330">
    <property type="match status" value="2"/>
</dbReference>
<name>D8RTI0_SELML</name>
<dbReference type="Proteomes" id="UP000001514">
    <property type="component" value="Unassembled WGS sequence"/>
</dbReference>